<dbReference type="Pfam" id="PF14099">
    <property type="entry name" value="Polysacc_lyase"/>
    <property type="match status" value="1"/>
</dbReference>
<accession>A0A1H3S7V7</accession>
<gene>
    <name evidence="2" type="ORF">SAMN05444412_110129</name>
</gene>
<dbReference type="InterPro" id="IPR025975">
    <property type="entry name" value="Polysacc_lyase"/>
</dbReference>
<dbReference type="Proteomes" id="UP000199663">
    <property type="component" value="Unassembled WGS sequence"/>
</dbReference>
<organism evidence="2 3">
    <name type="scientific">Rhodonellum ikkaensis</name>
    <dbReference type="NCBI Taxonomy" id="336829"/>
    <lineage>
        <taxon>Bacteria</taxon>
        <taxon>Pseudomonadati</taxon>
        <taxon>Bacteroidota</taxon>
        <taxon>Cytophagia</taxon>
        <taxon>Cytophagales</taxon>
        <taxon>Cytophagaceae</taxon>
        <taxon>Rhodonellum</taxon>
    </lineage>
</organism>
<proteinExistence type="predicted"/>
<reference evidence="2 3" key="1">
    <citation type="submission" date="2016-10" db="EMBL/GenBank/DDBJ databases">
        <authorList>
            <person name="Varghese N."/>
            <person name="Submissions S."/>
        </authorList>
    </citation>
    <scope>NUCLEOTIDE SEQUENCE [LARGE SCALE GENOMIC DNA]</scope>
    <source>
        <strain evidence="2 3">DSM 17997</strain>
    </source>
</reference>
<dbReference type="GO" id="GO:0016829">
    <property type="term" value="F:lyase activity"/>
    <property type="evidence" value="ECO:0007669"/>
    <property type="project" value="UniProtKB-KW"/>
</dbReference>
<keyword evidence="3" id="KW-1185">Reference proteome</keyword>
<protein>
    <submittedName>
        <fullName evidence="2">Polysaccharide lyase</fullName>
    </submittedName>
</protein>
<evidence type="ECO:0000256" key="1">
    <source>
        <dbReference type="SAM" id="MobiDB-lite"/>
    </source>
</evidence>
<evidence type="ECO:0000313" key="2">
    <source>
        <dbReference type="EMBL" id="SDZ33219.1"/>
    </source>
</evidence>
<sequence>MTDKNQLLFNQTKTNSYLIKQKPIKMKNQFLKITQLFTLLLLGFGIISCDVQEIEDPLAESEQLSFLATSILDSNGETDPNLRVAANLIYDENFEGSNPLSFTWKQLAESYSFGTVTNPVFQGSKAGKFELRYGDKIVTNTGVRAEVLFPAQNNRERWYSFAVNFPADGFQKDNDTEIISQWHQETLGSPSASLNVKNDRLILIVGNVQNVGSSKKDNIDLGPVPKNSWNEFVFHYVHSNGSDGLIEVWQNGNKILTRKGGNIYPGALPKWKIGVYKWTWASNKTDVSKRVLYYDNVRMGNENATFNDMSSSGTTAPAPAPTSPTTTTPTSPISSFTLIAANVNRDLQVISEGNSISTNTHKLNIRANMDSGFKGTVKFSLSGTRTHTYTDNSAPFSMFGDDGKSNYYFGPGLSKGTYTLVATPSTGASKTIKFTIK</sequence>
<feature type="compositionally biased region" description="Low complexity" evidence="1">
    <location>
        <begin position="310"/>
        <end position="331"/>
    </location>
</feature>
<dbReference type="Gene3D" id="2.60.120.200">
    <property type="match status" value="1"/>
</dbReference>
<name>A0A1H3S7V7_9BACT</name>
<evidence type="ECO:0000313" key="3">
    <source>
        <dbReference type="Proteomes" id="UP000199663"/>
    </source>
</evidence>
<comment type="caution">
    <text evidence="2">The sequence shown here is derived from an EMBL/GenBank/DDBJ whole genome shotgun (WGS) entry which is preliminary data.</text>
</comment>
<feature type="region of interest" description="Disordered" evidence="1">
    <location>
        <begin position="305"/>
        <end position="331"/>
    </location>
</feature>
<keyword evidence="2" id="KW-0456">Lyase</keyword>
<dbReference type="EMBL" id="FNQC01000010">
    <property type="protein sequence ID" value="SDZ33219.1"/>
    <property type="molecule type" value="Genomic_DNA"/>
</dbReference>